<feature type="domain" description="Helicase C-terminal" evidence="1">
    <location>
        <begin position="425"/>
        <end position="579"/>
    </location>
</feature>
<organism evidence="2">
    <name type="scientific">bioreactor metagenome</name>
    <dbReference type="NCBI Taxonomy" id="1076179"/>
    <lineage>
        <taxon>unclassified sequences</taxon>
        <taxon>metagenomes</taxon>
        <taxon>ecological metagenomes</taxon>
    </lineage>
</organism>
<accession>A0A644TI36</accession>
<dbReference type="Pfam" id="PF04851">
    <property type="entry name" value="ResIII"/>
    <property type="match status" value="1"/>
</dbReference>
<protein>
    <recommendedName>
        <fullName evidence="1">Helicase C-terminal domain-containing protein</fullName>
    </recommendedName>
</protein>
<name>A0A644TI36_9ZZZZ</name>
<dbReference type="SUPFAM" id="SSF52540">
    <property type="entry name" value="P-loop containing nucleoside triphosphate hydrolases"/>
    <property type="match status" value="1"/>
</dbReference>
<dbReference type="InterPro" id="IPR050742">
    <property type="entry name" value="Helicase_Restrict-Modif_Enz"/>
</dbReference>
<comment type="caution">
    <text evidence="2">The sequence shown here is derived from an EMBL/GenBank/DDBJ whole genome shotgun (WGS) entry which is preliminary data.</text>
</comment>
<gene>
    <name evidence="2" type="ORF">SDC9_12275</name>
</gene>
<dbReference type="GO" id="GO:0005829">
    <property type="term" value="C:cytosol"/>
    <property type="evidence" value="ECO:0007669"/>
    <property type="project" value="TreeGrafter"/>
</dbReference>
<evidence type="ECO:0000259" key="1">
    <source>
        <dbReference type="PROSITE" id="PS51194"/>
    </source>
</evidence>
<proteinExistence type="predicted"/>
<dbReference type="Gene3D" id="3.40.50.300">
    <property type="entry name" value="P-loop containing nucleotide triphosphate hydrolases"/>
    <property type="match status" value="2"/>
</dbReference>
<sequence length="969" mass="112642">MAKKQLNGDIPLELAKIISEETNNAFNDGSLFEQVTPTTRDLIKFWFCEPHTETRNINFHEGQRQSILNTIYLHEVLKVENVLDIYNRVAEDLLPFVNMVDLKKEKYSYPKYAIKMATGTGKTWVMHALMIWQLLNAKHEEQYSSRYTKNFLIVAPGIIVYDRLLDAFKGKIKEGTQERDERKNDYYSNEDLFLPPAYKEEIISFIQNNTVTKDEIGKKITGEGLIAITNWHLFMSRDETTDNEELETDVLYNGRSVIKDLLPARPSLSAGNSLEQLDRQYLRGNELDYLAELPNLMVINDEAHHIHENKVNGEIEEVEWQEGLNFIARNKLDKFMQVDFSATPYDNVGSGKNATKVYFPYIITDFDLKTAILKGYVKTILIDKRQEITDLQGLDFKAIRDGRKVVSISEGQRLMLRAGLKKLKILEEEFVKIDEAKHPKMLVICEDTSVTPFVEEFLISEEGLTDKDVLRVDSNKKGDINESDWKVLKEKLFNIDKYSSPKVIVSVLMLREGFDVNNICVVVPLRASTAPILLEQTIGRGLRQMWRGKEYEEQKIENRIRVFQQKKSPLSYIDMLSIVEHPAFMNFYDELLSAGVAGIEERDLTNKNAIGDIIKVELKENYKEYDLFWPIVIKDAEEEIKPLDIDISKLNSFESFYLNDLQKVISTKGESFISKEITVGTQFGKYEVNANLFNAQTYNEYLQKILKIITNRIDKEGKKSKRDYPMLQVNEVEIIRVLDRYIRIKLFNQSFDPFVNYNWKVLLAKNGIVTHHIIKEMSKAIYEMQMNVEVSDAIIEKRYFSEVNTLRIREDYSLDVSKTIFDKLGYPSNKGGLEKTFIEFIDLDADVESFIKINETQHRFSSIFYIRQDGLLSNYSPDFLVKTKDKYYVIETKGEDKKNDSNVKQKQLATIEWCKKINSLNPEFRDNREWEYILLAENDFYTWKNNSASLIDICKYAKVVETAVQGTLF</sequence>
<dbReference type="AlphaFoldDB" id="A0A644TI36"/>
<reference evidence="2" key="1">
    <citation type="submission" date="2019-08" db="EMBL/GenBank/DDBJ databases">
        <authorList>
            <person name="Kucharzyk K."/>
            <person name="Murdoch R.W."/>
            <person name="Higgins S."/>
            <person name="Loffler F."/>
        </authorList>
    </citation>
    <scope>NUCLEOTIDE SEQUENCE</scope>
</reference>
<dbReference type="EMBL" id="VSSQ01000033">
    <property type="protein sequence ID" value="MPL66588.1"/>
    <property type="molecule type" value="Genomic_DNA"/>
</dbReference>
<dbReference type="InterPro" id="IPR001650">
    <property type="entry name" value="Helicase_C-like"/>
</dbReference>
<dbReference type="PANTHER" id="PTHR47396">
    <property type="entry name" value="TYPE I RESTRICTION ENZYME ECOKI R PROTEIN"/>
    <property type="match status" value="1"/>
</dbReference>
<dbReference type="GO" id="GO:0016787">
    <property type="term" value="F:hydrolase activity"/>
    <property type="evidence" value="ECO:0007669"/>
    <property type="project" value="InterPro"/>
</dbReference>
<dbReference type="PANTHER" id="PTHR47396:SF1">
    <property type="entry name" value="ATP-DEPENDENT HELICASE IRC3-RELATED"/>
    <property type="match status" value="1"/>
</dbReference>
<dbReference type="InterPro" id="IPR006935">
    <property type="entry name" value="Helicase/UvrB_N"/>
</dbReference>
<dbReference type="GO" id="GO:0005524">
    <property type="term" value="F:ATP binding"/>
    <property type="evidence" value="ECO:0007669"/>
    <property type="project" value="InterPro"/>
</dbReference>
<evidence type="ECO:0000313" key="2">
    <source>
        <dbReference type="EMBL" id="MPL66588.1"/>
    </source>
</evidence>
<dbReference type="InterPro" id="IPR027417">
    <property type="entry name" value="P-loop_NTPase"/>
</dbReference>
<dbReference type="PROSITE" id="PS51194">
    <property type="entry name" value="HELICASE_CTER"/>
    <property type="match status" value="1"/>
</dbReference>
<dbReference type="GO" id="GO:0003677">
    <property type="term" value="F:DNA binding"/>
    <property type="evidence" value="ECO:0007669"/>
    <property type="project" value="InterPro"/>
</dbReference>